<comment type="caution">
    <text evidence="1">The sequence shown here is derived from an EMBL/GenBank/DDBJ whole genome shotgun (WGS) entry which is preliminary data.</text>
</comment>
<proteinExistence type="predicted"/>
<evidence type="ECO:0000313" key="1">
    <source>
        <dbReference type="EMBL" id="KKM68013.1"/>
    </source>
</evidence>
<name>A0A0F9JEH9_9ZZZZ</name>
<dbReference type="AlphaFoldDB" id="A0A0F9JEH9"/>
<sequence length="61" mass="6797">MKFPKTIYVTKDKNSDGSEDLLAWNSIPDEDGAVVAQYELVSTGKISTQKPSVAWGHWEKV</sequence>
<protein>
    <submittedName>
        <fullName evidence="1">Uncharacterized protein</fullName>
    </submittedName>
</protein>
<reference evidence="1" key="1">
    <citation type="journal article" date="2015" name="Nature">
        <title>Complex archaea that bridge the gap between prokaryotes and eukaryotes.</title>
        <authorList>
            <person name="Spang A."/>
            <person name="Saw J.H."/>
            <person name="Jorgensen S.L."/>
            <person name="Zaremba-Niedzwiedzka K."/>
            <person name="Martijn J."/>
            <person name="Lind A.E."/>
            <person name="van Eijk R."/>
            <person name="Schleper C."/>
            <person name="Guy L."/>
            <person name="Ettema T.J."/>
        </authorList>
    </citation>
    <scope>NUCLEOTIDE SEQUENCE</scope>
</reference>
<dbReference type="EMBL" id="LAZR01010247">
    <property type="protein sequence ID" value="KKM68013.1"/>
    <property type="molecule type" value="Genomic_DNA"/>
</dbReference>
<organism evidence="1">
    <name type="scientific">marine sediment metagenome</name>
    <dbReference type="NCBI Taxonomy" id="412755"/>
    <lineage>
        <taxon>unclassified sequences</taxon>
        <taxon>metagenomes</taxon>
        <taxon>ecological metagenomes</taxon>
    </lineage>
</organism>
<accession>A0A0F9JEH9</accession>
<gene>
    <name evidence="1" type="ORF">LCGC14_1465200</name>
</gene>